<keyword evidence="2" id="KW-1185">Reference proteome</keyword>
<reference evidence="1 2" key="1">
    <citation type="submission" date="2019-06" db="EMBL/GenBank/DDBJ databases">
        <title>Genome Sequence of the Brown Rot Fungal Pathogen Monilinia fructicola.</title>
        <authorList>
            <person name="De Miccolis Angelini R.M."/>
            <person name="Landi L."/>
            <person name="Abate D."/>
            <person name="Pollastro S."/>
            <person name="Romanazzi G."/>
            <person name="Faretra F."/>
        </authorList>
    </citation>
    <scope>NUCLEOTIDE SEQUENCE [LARGE SCALE GENOMIC DNA]</scope>
    <source>
        <strain evidence="1 2">Mfrc123</strain>
    </source>
</reference>
<comment type="caution">
    <text evidence="1">The sequence shown here is derived from an EMBL/GenBank/DDBJ whole genome shotgun (WGS) entry which is preliminary data.</text>
</comment>
<gene>
    <name evidence="1" type="ORF">EYC84_000594</name>
</gene>
<evidence type="ECO:0000313" key="1">
    <source>
        <dbReference type="EMBL" id="KAA8571266.1"/>
    </source>
</evidence>
<organism evidence="1 2">
    <name type="scientific">Monilinia fructicola</name>
    <name type="common">Brown rot fungus</name>
    <name type="synonym">Ciboria fructicola</name>
    <dbReference type="NCBI Taxonomy" id="38448"/>
    <lineage>
        <taxon>Eukaryota</taxon>
        <taxon>Fungi</taxon>
        <taxon>Dikarya</taxon>
        <taxon>Ascomycota</taxon>
        <taxon>Pezizomycotina</taxon>
        <taxon>Leotiomycetes</taxon>
        <taxon>Helotiales</taxon>
        <taxon>Sclerotiniaceae</taxon>
        <taxon>Monilinia</taxon>
    </lineage>
</organism>
<dbReference type="EMBL" id="VICG01000006">
    <property type="protein sequence ID" value="KAA8571266.1"/>
    <property type="molecule type" value="Genomic_DNA"/>
</dbReference>
<protein>
    <submittedName>
        <fullName evidence="1">Uncharacterized protein</fullName>
    </submittedName>
</protein>
<proteinExistence type="predicted"/>
<dbReference type="Proteomes" id="UP000322873">
    <property type="component" value="Unassembled WGS sequence"/>
</dbReference>
<sequence>MSHFIEPSVVHPKPRSYLKRAGHGGLRCGSGRKEEMVQNTIKAIKAVKAGKAKILRDVPYMVQILASETGSVPTKATVPENGMPCQNLKDDSPIDSCIKSFVTRANIRRKEDLKRGIRKGRATSSGWTSFETVESKIASLSTDMPLTIPKASRSSLETIVIGSSSETEDPELHDELYARPSPLQVQWAAVALTENGVNSQRVIDQMFRGFKWNPNLLLQPR</sequence>
<accession>A0A5M9JTT2</accession>
<evidence type="ECO:0000313" key="2">
    <source>
        <dbReference type="Proteomes" id="UP000322873"/>
    </source>
</evidence>
<dbReference type="AlphaFoldDB" id="A0A5M9JTT2"/>
<name>A0A5M9JTT2_MONFR</name>